<reference evidence="1" key="1">
    <citation type="submission" date="2014-09" db="EMBL/GenBank/DDBJ databases">
        <authorList>
            <person name="Magalhaes I.L.F."/>
            <person name="Oliveira U."/>
            <person name="Santos F.R."/>
            <person name="Vidigal T.H.D.A."/>
            <person name="Brescovit A.D."/>
            <person name="Santos A.J."/>
        </authorList>
    </citation>
    <scope>NUCLEOTIDE SEQUENCE</scope>
    <source>
        <tissue evidence="1">Shoot tissue taken approximately 20 cm above the soil surface</tissue>
    </source>
</reference>
<reference evidence="1" key="2">
    <citation type="journal article" date="2015" name="Data Brief">
        <title>Shoot transcriptome of the giant reed, Arundo donax.</title>
        <authorList>
            <person name="Barrero R.A."/>
            <person name="Guerrero F.D."/>
            <person name="Moolhuijzen P."/>
            <person name="Goolsby J.A."/>
            <person name="Tidwell J."/>
            <person name="Bellgard S.E."/>
            <person name="Bellgard M.I."/>
        </authorList>
    </citation>
    <scope>NUCLEOTIDE SEQUENCE</scope>
    <source>
        <tissue evidence="1">Shoot tissue taken approximately 20 cm above the soil surface</tissue>
    </source>
</reference>
<proteinExistence type="predicted"/>
<dbReference type="AlphaFoldDB" id="A0A0A9AS64"/>
<name>A0A0A9AS64_ARUDO</name>
<accession>A0A0A9AS64</accession>
<protein>
    <submittedName>
        <fullName evidence="1">Uncharacterized protein</fullName>
    </submittedName>
</protein>
<sequence>MTDYVSITENDELHSHPNQMIYSISNFDRRLNRTDRAITVTPY</sequence>
<organism evidence="1">
    <name type="scientific">Arundo donax</name>
    <name type="common">Giant reed</name>
    <name type="synonym">Donax arundinaceus</name>
    <dbReference type="NCBI Taxonomy" id="35708"/>
    <lineage>
        <taxon>Eukaryota</taxon>
        <taxon>Viridiplantae</taxon>
        <taxon>Streptophyta</taxon>
        <taxon>Embryophyta</taxon>
        <taxon>Tracheophyta</taxon>
        <taxon>Spermatophyta</taxon>
        <taxon>Magnoliopsida</taxon>
        <taxon>Liliopsida</taxon>
        <taxon>Poales</taxon>
        <taxon>Poaceae</taxon>
        <taxon>PACMAD clade</taxon>
        <taxon>Arundinoideae</taxon>
        <taxon>Arundineae</taxon>
        <taxon>Arundo</taxon>
    </lineage>
</organism>
<dbReference type="EMBL" id="GBRH01247963">
    <property type="protein sequence ID" value="JAD49932.1"/>
    <property type="molecule type" value="Transcribed_RNA"/>
</dbReference>
<evidence type="ECO:0000313" key="1">
    <source>
        <dbReference type="EMBL" id="JAD49932.1"/>
    </source>
</evidence>